<comment type="caution">
    <text evidence="2">The sequence shown here is derived from an EMBL/GenBank/DDBJ whole genome shotgun (WGS) entry which is preliminary data.</text>
</comment>
<gene>
    <name evidence="2" type="ORF">FRC54_08000</name>
</gene>
<keyword evidence="1" id="KW-0812">Transmembrane</keyword>
<evidence type="ECO:0000313" key="2">
    <source>
        <dbReference type="EMBL" id="MQN01848.1"/>
    </source>
</evidence>
<reference evidence="2" key="1">
    <citation type="journal article" date="2020" name="Appl. Environ. Microbiol.">
        <title>Medium-Chain Fatty Acid Synthesis by 'Candidatus Weimeria bifida' gen. nov., sp. nov., and 'Candidatus Pseudoramibacter fermentans' sp. nov.</title>
        <authorList>
            <person name="Scarborough M.J."/>
            <person name="Myers K.S."/>
            <person name="Donohue T.J."/>
            <person name="Noguera D.R."/>
        </authorList>
    </citation>
    <scope>NUCLEOTIDE SEQUENCE</scope>
    <source>
        <strain evidence="2">LCO1.1</strain>
    </source>
</reference>
<dbReference type="EMBL" id="VOGC01000006">
    <property type="protein sequence ID" value="MQN01848.1"/>
    <property type="molecule type" value="Genomic_DNA"/>
</dbReference>
<name>A0A6N7IZR5_9FIRM</name>
<protein>
    <submittedName>
        <fullName evidence="2">Uncharacterized protein</fullName>
    </submittedName>
</protein>
<accession>A0A6N7IZR5</accession>
<dbReference type="Proteomes" id="UP000460257">
    <property type="component" value="Unassembled WGS sequence"/>
</dbReference>
<evidence type="ECO:0000256" key="1">
    <source>
        <dbReference type="SAM" id="Phobius"/>
    </source>
</evidence>
<sequence>MSRIQMKRRRKREREAASVRSLICAFAGLAGIIFLFYAIYAATVNKSLPRQVTGFSMIFFFASLIELVFGIRFAKKPGHSVSSRAWGVVLPAAALTGYLVLYLVGLYRIL</sequence>
<feature type="transmembrane region" description="Helical" evidence="1">
    <location>
        <begin position="85"/>
        <end position="107"/>
    </location>
</feature>
<keyword evidence="3" id="KW-1185">Reference proteome</keyword>
<evidence type="ECO:0000313" key="3">
    <source>
        <dbReference type="Proteomes" id="UP000460257"/>
    </source>
</evidence>
<keyword evidence="1" id="KW-0472">Membrane</keyword>
<proteinExistence type="predicted"/>
<feature type="transmembrane region" description="Helical" evidence="1">
    <location>
        <begin position="52"/>
        <end position="73"/>
    </location>
</feature>
<dbReference type="AlphaFoldDB" id="A0A6N7IZR5"/>
<keyword evidence="1" id="KW-1133">Transmembrane helix</keyword>
<organism evidence="2 3">
    <name type="scientific">Candidatus Weimeria bifida</name>
    <dbReference type="NCBI Taxonomy" id="2599074"/>
    <lineage>
        <taxon>Bacteria</taxon>
        <taxon>Bacillati</taxon>
        <taxon>Bacillota</taxon>
        <taxon>Clostridia</taxon>
        <taxon>Lachnospirales</taxon>
        <taxon>Lachnospiraceae</taxon>
        <taxon>Candidatus Weimeria</taxon>
    </lineage>
</organism>
<feature type="transmembrane region" description="Helical" evidence="1">
    <location>
        <begin position="21"/>
        <end position="40"/>
    </location>
</feature>